<accession>A0AAW6STQ2</accession>
<dbReference type="EMBL" id="JAROYP010000001">
    <property type="protein sequence ID" value="MDH5159396.1"/>
    <property type="molecule type" value="Genomic_DNA"/>
</dbReference>
<dbReference type="RefSeq" id="WP_280615362.1">
    <property type="nucleotide sequence ID" value="NZ_JAROYP010000001.1"/>
</dbReference>
<protein>
    <recommendedName>
        <fullName evidence="3">Gamma-glutamylcyclotransferase</fullName>
    </recommendedName>
</protein>
<organism evidence="1 2">
    <name type="scientific">Heyndrickxia oleronia</name>
    <dbReference type="NCBI Taxonomy" id="38875"/>
    <lineage>
        <taxon>Bacteria</taxon>
        <taxon>Bacillati</taxon>
        <taxon>Bacillota</taxon>
        <taxon>Bacilli</taxon>
        <taxon>Bacillales</taxon>
        <taxon>Bacillaceae</taxon>
        <taxon>Heyndrickxia</taxon>
    </lineage>
</organism>
<dbReference type="AlphaFoldDB" id="A0AAW6STQ2"/>
<evidence type="ECO:0008006" key="3">
    <source>
        <dbReference type="Google" id="ProtNLM"/>
    </source>
</evidence>
<reference evidence="1" key="1">
    <citation type="submission" date="2023-03" db="EMBL/GenBank/DDBJ databases">
        <title>Bacterial isolates from washroom surfaces on a university campus.</title>
        <authorList>
            <person name="Holman D.B."/>
            <person name="Gzyl K.E."/>
            <person name="Taheri A.E."/>
        </authorList>
    </citation>
    <scope>NUCLEOTIDE SEQUENCE</scope>
    <source>
        <strain evidence="1">RD03</strain>
    </source>
</reference>
<name>A0AAW6STQ2_9BACI</name>
<dbReference type="Gene3D" id="3.10.490.10">
    <property type="entry name" value="Gamma-glutamyl cyclotransferase-like"/>
    <property type="match status" value="1"/>
</dbReference>
<sequence length="203" mass="23671">MNVWYVSYGSNINLERFMCYINGTKPEGSNKKEKGCRDKTPPKAIKSVVLPHQLYFSKERSKWGEGGVAFINYIEDFRSSTLGRMYLITDQQFCDVVAQENNTKEMVIDLQKVINHKYSIINDGWYGRILFLGYKDEAPMFTFTSNQLYKNITFNKPHSSYLKTITKGLLEIGLGLDEMIDYFLKQPGIREYFTKEKLVKYIT</sequence>
<gene>
    <name evidence="1" type="ORF">P5X88_00495</name>
</gene>
<dbReference type="Proteomes" id="UP001159179">
    <property type="component" value="Unassembled WGS sequence"/>
</dbReference>
<comment type="caution">
    <text evidence="1">The sequence shown here is derived from an EMBL/GenBank/DDBJ whole genome shotgun (WGS) entry which is preliminary data.</text>
</comment>
<evidence type="ECO:0000313" key="2">
    <source>
        <dbReference type="Proteomes" id="UP001159179"/>
    </source>
</evidence>
<evidence type="ECO:0000313" key="1">
    <source>
        <dbReference type="EMBL" id="MDH5159396.1"/>
    </source>
</evidence>
<proteinExistence type="predicted"/>